<gene>
    <name evidence="1" type="ORF">PMG71_11975</name>
</gene>
<evidence type="ECO:0008006" key="3">
    <source>
        <dbReference type="Google" id="ProtNLM"/>
    </source>
</evidence>
<proteinExistence type="predicted"/>
<accession>A0ABT7ATA8</accession>
<sequence length="48" mass="5521">MNMFSAINDLVMYMFDAIGEIFSPNHDQYPSVGVQPFNGEALSEWMEF</sequence>
<keyword evidence="2" id="KW-1185">Reference proteome</keyword>
<evidence type="ECO:0000313" key="1">
    <source>
        <dbReference type="EMBL" id="MDJ1170148.1"/>
    </source>
</evidence>
<organism evidence="1 2">
    <name type="scientific">Roseofilum acuticapitatum BLCC-M154</name>
    <dbReference type="NCBI Taxonomy" id="3022444"/>
    <lineage>
        <taxon>Bacteria</taxon>
        <taxon>Bacillati</taxon>
        <taxon>Cyanobacteriota</taxon>
        <taxon>Cyanophyceae</taxon>
        <taxon>Desertifilales</taxon>
        <taxon>Desertifilaceae</taxon>
        <taxon>Roseofilum</taxon>
        <taxon>Roseofilum acuticapitatum</taxon>
    </lineage>
</organism>
<evidence type="ECO:0000313" key="2">
    <source>
        <dbReference type="Proteomes" id="UP001235303"/>
    </source>
</evidence>
<dbReference type="RefSeq" id="WP_283753904.1">
    <property type="nucleotide sequence ID" value="NZ_JAQOSP010000081.1"/>
</dbReference>
<protein>
    <recommendedName>
        <fullName evidence="3">Isochorismate synthase</fullName>
    </recommendedName>
</protein>
<reference evidence="1 2" key="1">
    <citation type="submission" date="2023-01" db="EMBL/GenBank/DDBJ databases">
        <title>Novel diversity within Roseofilum (Cyanobacteria; Desertifilaceae) from marine benthic mats with descriptions of four novel species.</title>
        <authorList>
            <person name="Wang Y."/>
            <person name="Berthold D.E."/>
            <person name="Hu J."/>
            <person name="Lefler F.W."/>
            <person name="Laughinghouse H.D. IV."/>
        </authorList>
    </citation>
    <scope>NUCLEOTIDE SEQUENCE [LARGE SCALE GENOMIC DNA]</scope>
    <source>
        <strain evidence="1 2">BLCC-M154</strain>
    </source>
</reference>
<dbReference type="Proteomes" id="UP001235303">
    <property type="component" value="Unassembled WGS sequence"/>
</dbReference>
<dbReference type="EMBL" id="JAQOSP010000081">
    <property type="protein sequence ID" value="MDJ1170148.1"/>
    <property type="molecule type" value="Genomic_DNA"/>
</dbReference>
<comment type="caution">
    <text evidence="1">The sequence shown here is derived from an EMBL/GenBank/DDBJ whole genome shotgun (WGS) entry which is preliminary data.</text>
</comment>
<name>A0ABT7ATA8_9CYAN</name>